<evidence type="ECO:0000313" key="3">
    <source>
        <dbReference type="Proteomes" id="UP001172159"/>
    </source>
</evidence>
<gene>
    <name evidence="2" type="ORF">B0T21DRAFT_399554</name>
</gene>
<organism evidence="2 3">
    <name type="scientific">Apiosordaria backusii</name>
    <dbReference type="NCBI Taxonomy" id="314023"/>
    <lineage>
        <taxon>Eukaryota</taxon>
        <taxon>Fungi</taxon>
        <taxon>Dikarya</taxon>
        <taxon>Ascomycota</taxon>
        <taxon>Pezizomycotina</taxon>
        <taxon>Sordariomycetes</taxon>
        <taxon>Sordariomycetidae</taxon>
        <taxon>Sordariales</taxon>
        <taxon>Lasiosphaeriaceae</taxon>
        <taxon>Apiosordaria</taxon>
    </lineage>
</organism>
<feature type="region of interest" description="Disordered" evidence="1">
    <location>
        <begin position="47"/>
        <end position="81"/>
    </location>
</feature>
<proteinExistence type="predicted"/>
<feature type="region of interest" description="Disordered" evidence="1">
    <location>
        <begin position="668"/>
        <end position="702"/>
    </location>
</feature>
<feature type="compositionally biased region" description="Basic and acidic residues" evidence="1">
    <location>
        <begin position="668"/>
        <end position="684"/>
    </location>
</feature>
<dbReference type="Proteomes" id="UP001172159">
    <property type="component" value="Unassembled WGS sequence"/>
</dbReference>
<feature type="compositionally biased region" description="Basic and acidic residues" evidence="1">
    <location>
        <begin position="64"/>
        <end position="81"/>
    </location>
</feature>
<evidence type="ECO:0000256" key="1">
    <source>
        <dbReference type="SAM" id="MobiDB-lite"/>
    </source>
</evidence>
<name>A0AA40K497_9PEZI</name>
<evidence type="ECO:0000313" key="2">
    <source>
        <dbReference type="EMBL" id="KAK0745381.1"/>
    </source>
</evidence>
<feature type="region of interest" description="Disordered" evidence="1">
    <location>
        <begin position="490"/>
        <end position="579"/>
    </location>
</feature>
<feature type="compositionally biased region" description="Polar residues" evidence="1">
    <location>
        <begin position="240"/>
        <end position="260"/>
    </location>
</feature>
<dbReference type="EMBL" id="JAUKTV010000002">
    <property type="protein sequence ID" value="KAK0745381.1"/>
    <property type="molecule type" value="Genomic_DNA"/>
</dbReference>
<comment type="caution">
    <text evidence="2">The sequence shown here is derived from an EMBL/GenBank/DDBJ whole genome shotgun (WGS) entry which is preliminary data.</text>
</comment>
<feature type="region of interest" description="Disordered" evidence="1">
    <location>
        <begin position="240"/>
        <end position="297"/>
    </location>
</feature>
<reference evidence="2" key="1">
    <citation type="submission" date="2023-06" db="EMBL/GenBank/DDBJ databases">
        <title>Genome-scale phylogeny and comparative genomics of the fungal order Sordariales.</title>
        <authorList>
            <consortium name="Lawrence Berkeley National Laboratory"/>
            <person name="Hensen N."/>
            <person name="Bonometti L."/>
            <person name="Westerberg I."/>
            <person name="Brannstrom I.O."/>
            <person name="Guillou S."/>
            <person name="Cros-Aarteil S."/>
            <person name="Calhoun S."/>
            <person name="Haridas S."/>
            <person name="Kuo A."/>
            <person name="Mondo S."/>
            <person name="Pangilinan J."/>
            <person name="Riley R."/>
            <person name="Labutti K."/>
            <person name="Andreopoulos B."/>
            <person name="Lipzen A."/>
            <person name="Chen C."/>
            <person name="Yanf M."/>
            <person name="Daum C."/>
            <person name="Ng V."/>
            <person name="Clum A."/>
            <person name="Steindorff A."/>
            <person name="Ohm R."/>
            <person name="Martin F."/>
            <person name="Silar P."/>
            <person name="Natvig D."/>
            <person name="Lalanne C."/>
            <person name="Gautier V."/>
            <person name="Ament-Velasquez S.L."/>
            <person name="Kruys A."/>
            <person name="Hutchinson M.I."/>
            <person name="Powell A.J."/>
            <person name="Barry K."/>
            <person name="Miller A.N."/>
            <person name="Grigoriev I.V."/>
            <person name="Debuchy R."/>
            <person name="Gladieux P."/>
            <person name="Thoren M.H."/>
            <person name="Johannesson H."/>
        </authorList>
    </citation>
    <scope>NUCLEOTIDE SEQUENCE</scope>
    <source>
        <strain evidence="2">CBS 540.89</strain>
    </source>
</reference>
<sequence>MLLHRHSSKVPPYGTQATARVSRIRPPGLRLKTSSLDLVPSDEKAQAMASADWRKTAPDCGPSESRRGISDENARHQPEHNDDFYSPLLLEMESMNPEPKTQYRRPRDTASGIAWEAIASAPGWEMRGDETRFNGSSNRSASALNICGPSLQNTMMVRLKAIKPMDVSINGDVINLPNKYSLDVTPVDIQEPDAACFMNRRGGEMLATLKLLKPRDQLRRMKSESHEESVLRDLEDFLSQQSRESPKATTPSKEVQYQRSRPSEHRSSHDSGISITFGGSGPQNETTSGAPPVTSLEGERFQTMLSRLRLTTETKEASQPTAAPSVVEASTIHARALDPAIIVAKVKDKEGEEAPESSDKRVREGTFFGRDSTLLFGKGKEMRKSHDSGYSTFHPMHQTAGESTRTKAVEPFAFAIQKRKEESASGSTTSTKLNPAAAEFKSITRDDIKPAIRDIVKPVEEDEPAPVFTPKRITRLSINNLYPGAVKSSADLTRQGVPPVDNLLAGTHHDQSSPWKARDSHPGPSWAPEPRQPDFPPEMGFQPPVPSVAMAPLPIVDPDGKGARPVFPVTQKPRDHDPVKQQAYESYLEWRKANEPGYHMKCKMRQAHRVVRQYQQQAQATDWKTVSGQAKAAAGALEAKAAEEKKRRREAALKEQFKLSVKMRAELSGVKEKREQPHAHREVNNGKQTIEATGGKEQVLVQ</sequence>
<keyword evidence="3" id="KW-1185">Reference proteome</keyword>
<accession>A0AA40K497</accession>
<protein>
    <submittedName>
        <fullName evidence="2">Uncharacterized protein</fullName>
    </submittedName>
</protein>
<feature type="compositionally biased region" description="Basic and acidic residues" evidence="1">
    <location>
        <begin position="507"/>
        <end position="521"/>
    </location>
</feature>
<dbReference type="AlphaFoldDB" id="A0AA40K497"/>